<dbReference type="AlphaFoldDB" id="A0ABD1W1Z4"/>
<reference evidence="2" key="1">
    <citation type="submission" date="2024-07" db="EMBL/GenBank/DDBJ databases">
        <title>Two chromosome-level genome assemblies of Korean endemic species Abeliophyllum distichum and Forsythia ovata (Oleaceae).</title>
        <authorList>
            <person name="Jang H."/>
        </authorList>
    </citation>
    <scope>NUCLEOTIDE SEQUENCE [LARGE SCALE GENOMIC DNA]</scope>
</reference>
<proteinExistence type="predicted"/>
<keyword evidence="2" id="KW-1185">Reference proteome</keyword>
<evidence type="ECO:0000313" key="1">
    <source>
        <dbReference type="EMBL" id="KAL2543641.1"/>
    </source>
</evidence>
<comment type="caution">
    <text evidence="1">The sequence shown here is derived from an EMBL/GenBank/DDBJ whole genome shotgun (WGS) entry which is preliminary data.</text>
</comment>
<name>A0ABD1W1Z4_9LAMI</name>
<protein>
    <submittedName>
        <fullName evidence="1">Uncharacterized protein</fullName>
    </submittedName>
</protein>
<gene>
    <name evidence="1" type="ORF">Fot_12874</name>
</gene>
<dbReference type="Proteomes" id="UP001604277">
    <property type="component" value="Unassembled WGS sequence"/>
</dbReference>
<dbReference type="EMBL" id="JBFOLJ010000004">
    <property type="protein sequence ID" value="KAL2543641.1"/>
    <property type="molecule type" value="Genomic_DNA"/>
</dbReference>
<evidence type="ECO:0000313" key="2">
    <source>
        <dbReference type="Proteomes" id="UP001604277"/>
    </source>
</evidence>
<organism evidence="1 2">
    <name type="scientific">Forsythia ovata</name>
    <dbReference type="NCBI Taxonomy" id="205694"/>
    <lineage>
        <taxon>Eukaryota</taxon>
        <taxon>Viridiplantae</taxon>
        <taxon>Streptophyta</taxon>
        <taxon>Embryophyta</taxon>
        <taxon>Tracheophyta</taxon>
        <taxon>Spermatophyta</taxon>
        <taxon>Magnoliopsida</taxon>
        <taxon>eudicotyledons</taxon>
        <taxon>Gunneridae</taxon>
        <taxon>Pentapetalae</taxon>
        <taxon>asterids</taxon>
        <taxon>lamiids</taxon>
        <taxon>Lamiales</taxon>
        <taxon>Oleaceae</taxon>
        <taxon>Forsythieae</taxon>
        <taxon>Forsythia</taxon>
    </lineage>
</organism>
<sequence>MNTLQAKKTVGQLYTEDAEALAMGWTNFHSRLWLQKFLPTCWQGFLPTCGQEIRTLEKYIYHSPLSEKAKATLQRKSDNLTVHLLQRVVPHLLSCCKSGNKFDKTINPTKIRNIMCEANTRKKLPIKNIQQGIELEETIKSLCCIRRGWTD</sequence>
<accession>A0ABD1W1Z4</accession>